<proteinExistence type="predicted"/>
<organism evidence="1 2">
    <name type="scientific">Schistosoma margrebowiei</name>
    <dbReference type="NCBI Taxonomy" id="48269"/>
    <lineage>
        <taxon>Eukaryota</taxon>
        <taxon>Metazoa</taxon>
        <taxon>Spiralia</taxon>
        <taxon>Lophotrochozoa</taxon>
        <taxon>Platyhelminthes</taxon>
        <taxon>Trematoda</taxon>
        <taxon>Digenea</taxon>
        <taxon>Strigeidida</taxon>
        <taxon>Schistosomatoidea</taxon>
        <taxon>Schistosomatidae</taxon>
        <taxon>Schistosoma</taxon>
    </lineage>
</organism>
<evidence type="ECO:0000313" key="1">
    <source>
        <dbReference type="EMBL" id="VDP48625.1"/>
    </source>
</evidence>
<evidence type="ECO:0000313" key="2">
    <source>
        <dbReference type="Proteomes" id="UP000277204"/>
    </source>
</evidence>
<dbReference type="AlphaFoldDB" id="A0A3P8EYT6"/>
<sequence length="78" mass="9063">MTWWSGLPIVMKQPSYTGWNNCSSRFYHVRQVGWRAVRLKATNPRSEGEVVLLTVQRYDNSKVFPSDNQHDSDTAFSQ</sequence>
<name>A0A3P8EYT6_9TREM</name>
<dbReference type="EMBL" id="UZAI01019927">
    <property type="protein sequence ID" value="VDP48625.1"/>
    <property type="molecule type" value="Genomic_DNA"/>
</dbReference>
<dbReference type="Proteomes" id="UP000277204">
    <property type="component" value="Unassembled WGS sequence"/>
</dbReference>
<gene>
    <name evidence="1" type="ORF">SMRZ_LOCUS23774</name>
</gene>
<accession>A0A3P8EYT6</accession>
<keyword evidence="2" id="KW-1185">Reference proteome</keyword>
<protein>
    <submittedName>
        <fullName evidence="1">Uncharacterized protein</fullName>
    </submittedName>
</protein>
<reference evidence="1 2" key="1">
    <citation type="submission" date="2018-11" db="EMBL/GenBank/DDBJ databases">
        <authorList>
            <consortium name="Pathogen Informatics"/>
        </authorList>
    </citation>
    <scope>NUCLEOTIDE SEQUENCE [LARGE SCALE GENOMIC DNA]</scope>
    <source>
        <strain evidence="1 2">Zambia</strain>
    </source>
</reference>